<proteinExistence type="inferred from homology"/>
<name>A0A077X063_9FUNG</name>
<dbReference type="PROSITE" id="PS00893">
    <property type="entry name" value="NUDIX_BOX"/>
    <property type="match status" value="1"/>
</dbReference>
<gene>
    <name evidence="4" type="ORF">LRAMOSA05419</name>
</gene>
<dbReference type="InterPro" id="IPR000086">
    <property type="entry name" value="NUDIX_hydrolase_dom"/>
</dbReference>
<dbReference type="InterPro" id="IPR040008">
    <property type="entry name" value="Ribosomal_mL46"/>
</dbReference>
<dbReference type="GO" id="GO:0005762">
    <property type="term" value="C:mitochondrial large ribosomal subunit"/>
    <property type="evidence" value="ECO:0007669"/>
    <property type="project" value="TreeGrafter"/>
</dbReference>
<dbReference type="OrthoDB" id="414075at2759"/>
<organism evidence="4">
    <name type="scientific">Lichtheimia ramosa</name>
    <dbReference type="NCBI Taxonomy" id="688394"/>
    <lineage>
        <taxon>Eukaryota</taxon>
        <taxon>Fungi</taxon>
        <taxon>Fungi incertae sedis</taxon>
        <taxon>Mucoromycota</taxon>
        <taxon>Mucoromycotina</taxon>
        <taxon>Mucoromycetes</taxon>
        <taxon>Mucorales</taxon>
        <taxon>Lichtheimiaceae</taxon>
        <taxon>Lichtheimia</taxon>
    </lineage>
</organism>
<reference evidence="4" key="1">
    <citation type="journal article" date="2014" name="Genome Announc.">
        <title>De novo whole-genome sequence and genome annotation of Lichtheimia ramosa.</title>
        <authorList>
            <person name="Linde J."/>
            <person name="Schwartze V."/>
            <person name="Binder U."/>
            <person name="Lass-Florl C."/>
            <person name="Voigt K."/>
            <person name="Horn F."/>
        </authorList>
    </citation>
    <scope>NUCLEOTIDE SEQUENCE</scope>
    <source>
        <strain evidence="4">JMRC FSU:6197</strain>
    </source>
</reference>
<sequence>MLTTSRLPRVITRCHSTLYRPVAAIIVKRGPCTATAFNDDMHSLHRKPNDSVYLLVKKPRKDHAWGFPQGGIDPGESIAEAALRELSEECGKDIKVRLVDTVSPSCVYQYRFPDEFIQRSKRRFTGAKVEFMRAEWLKGQCSPDHHEIVDFAWLTLEELEGFIEDKDYKHVIINALKTKHIP</sequence>
<protein>
    <recommendedName>
        <fullName evidence="3">Nudix hydrolase domain-containing protein</fullName>
    </recommendedName>
</protein>
<dbReference type="SUPFAM" id="SSF55811">
    <property type="entry name" value="Nudix"/>
    <property type="match status" value="1"/>
</dbReference>
<dbReference type="CDD" id="cd04661">
    <property type="entry name" value="NUDIX_MRP_L46"/>
    <property type="match status" value="1"/>
</dbReference>
<feature type="domain" description="Nudix hydrolase" evidence="3">
    <location>
        <begin position="17"/>
        <end position="176"/>
    </location>
</feature>
<comment type="similarity">
    <text evidence="2">Belongs to the Nudix hydrolase family.</text>
</comment>
<dbReference type="PANTHER" id="PTHR13124">
    <property type="entry name" value="39S RIBOSOMAL PROTEIN L46, MITOCHONDRIAL PRECURSOR-RELATED"/>
    <property type="match status" value="1"/>
</dbReference>
<keyword evidence="1 2" id="KW-0378">Hydrolase</keyword>
<dbReference type="InterPro" id="IPR015797">
    <property type="entry name" value="NUDIX_hydrolase-like_dom_sf"/>
</dbReference>
<evidence type="ECO:0000313" key="4">
    <source>
        <dbReference type="EMBL" id="CDS13241.1"/>
    </source>
</evidence>
<dbReference type="GO" id="GO:0003735">
    <property type="term" value="F:structural constituent of ribosome"/>
    <property type="evidence" value="ECO:0007669"/>
    <property type="project" value="InterPro"/>
</dbReference>
<dbReference type="GO" id="GO:0016787">
    <property type="term" value="F:hydrolase activity"/>
    <property type="evidence" value="ECO:0007669"/>
    <property type="project" value="UniProtKB-KW"/>
</dbReference>
<evidence type="ECO:0000259" key="3">
    <source>
        <dbReference type="PROSITE" id="PS51462"/>
    </source>
</evidence>
<dbReference type="PRINTS" id="PR00502">
    <property type="entry name" value="NUDIXFAMILY"/>
</dbReference>
<evidence type="ECO:0000256" key="2">
    <source>
        <dbReference type="RuleBase" id="RU003476"/>
    </source>
</evidence>
<evidence type="ECO:0000256" key="1">
    <source>
        <dbReference type="ARBA" id="ARBA00022801"/>
    </source>
</evidence>
<dbReference type="InterPro" id="IPR033650">
    <property type="entry name" value="Ribosomal_mL46_NUDIX"/>
</dbReference>
<dbReference type="PANTHER" id="PTHR13124:SF12">
    <property type="entry name" value="LARGE RIBOSOMAL SUBUNIT PROTEIN ML46"/>
    <property type="match status" value="1"/>
</dbReference>
<accession>A0A077X063</accession>
<dbReference type="Pfam" id="PF00293">
    <property type="entry name" value="NUDIX"/>
    <property type="match status" value="1"/>
</dbReference>
<dbReference type="AlphaFoldDB" id="A0A077X063"/>
<dbReference type="InterPro" id="IPR020084">
    <property type="entry name" value="NUDIX_hydrolase_CS"/>
</dbReference>
<dbReference type="EMBL" id="LK023379">
    <property type="protein sequence ID" value="CDS13241.1"/>
    <property type="molecule type" value="Genomic_DNA"/>
</dbReference>
<dbReference type="Gene3D" id="3.90.79.10">
    <property type="entry name" value="Nucleoside Triphosphate Pyrophosphohydrolase"/>
    <property type="match status" value="1"/>
</dbReference>
<dbReference type="PROSITE" id="PS51462">
    <property type="entry name" value="NUDIX"/>
    <property type="match status" value="1"/>
</dbReference>
<dbReference type="InterPro" id="IPR020476">
    <property type="entry name" value="Nudix_hydrolase"/>
</dbReference>